<reference evidence="6" key="1">
    <citation type="journal article" date="2014" name="Int. J. Syst. Evol. Microbiol.">
        <title>Complete genome sequence of Corynebacterium casei LMG S-19264T (=DSM 44701T), isolated from a smear-ripened cheese.</title>
        <authorList>
            <consortium name="US DOE Joint Genome Institute (JGI-PGF)"/>
            <person name="Walter F."/>
            <person name="Albersmeier A."/>
            <person name="Kalinowski J."/>
            <person name="Ruckert C."/>
        </authorList>
    </citation>
    <scope>NUCLEOTIDE SEQUENCE</scope>
    <source>
        <strain evidence="6">KCTC 12711</strain>
    </source>
</reference>
<comment type="subunit">
    <text evidence="3">Homodimer.</text>
</comment>
<dbReference type="InterPro" id="IPR041698">
    <property type="entry name" value="Methyltransf_25"/>
</dbReference>
<dbReference type="PANTHER" id="PTHR43861:SF2">
    <property type="entry name" value="CARBOXY-S-ADENOSYL-L-METHIONINE SYNTHASE"/>
    <property type="match status" value="1"/>
</dbReference>
<evidence type="ECO:0000256" key="2">
    <source>
        <dbReference type="ARBA" id="ARBA00022691"/>
    </source>
</evidence>
<feature type="binding site" evidence="3">
    <location>
        <begin position="117"/>
        <end position="118"/>
    </location>
    <ligand>
        <name>S-adenosyl-L-methionine</name>
        <dbReference type="ChEBI" id="CHEBI:59789"/>
    </ligand>
</feature>
<dbReference type="EMBL" id="BMXA01000002">
    <property type="protein sequence ID" value="GHA07356.1"/>
    <property type="molecule type" value="Genomic_DNA"/>
</dbReference>
<evidence type="ECO:0000313" key="7">
    <source>
        <dbReference type="Proteomes" id="UP000614811"/>
    </source>
</evidence>
<keyword evidence="2 3" id="KW-0949">S-adenosyl-L-methionine</keyword>
<dbReference type="EC" id="2.1.3.-" evidence="3"/>
<dbReference type="Proteomes" id="UP000614811">
    <property type="component" value="Unassembled WGS sequence"/>
</dbReference>
<dbReference type="RefSeq" id="WP_189399731.1">
    <property type="nucleotide sequence ID" value="NZ_BMXA01000002.1"/>
</dbReference>
<feature type="binding site" evidence="3">
    <location>
        <position position="199"/>
    </location>
    <ligand>
        <name>S-adenosyl-L-methionine</name>
        <dbReference type="ChEBI" id="CHEBI:59789"/>
    </ligand>
</feature>
<feature type="binding site" evidence="3 4">
    <location>
        <begin position="65"/>
        <end position="67"/>
    </location>
    <ligand>
        <name>S-adenosyl-L-methionine</name>
        <dbReference type="ChEBI" id="CHEBI:59789"/>
    </ligand>
</feature>
<keyword evidence="7" id="KW-1185">Reference proteome</keyword>
<feature type="binding site" evidence="3 4">
    <location>
        <position position="40"/>
    </location>
    <ligand>
        <name>S-adenosyl-L-methionine</name>
        <dbReference type="ChEBI" id="CHEBI:59789"/>
    </ligand>
</feature>
<proteinExistence type="inferred from homology"/>
<dbReference type="HAMAP" id="MF_01589">
    <property type="entry name" value="Cx_SAM_synthase"/>
    <property type="match status" value="1"/>
</dbReference>
<dbReference type="AlphaFoldDB" id="A0A918RQR8"/>
<reference evidence="6" key="2">
    <citation type="submission" date="2020-09" db="EMBL/GenBank/DDBJ databases">
        <authorList>
            <person name="Sun Q."/>
            <person name="Kim S."/>
        </authorList>
    </citation>
    <scope>NUCLEOTIDE SEQUENCE</scope>
    <source>
        <strain evidence="6">KCTC 12711</strain>
    </source>
</reference>
<name>A0A918RQR8_9GAMM</name>
<organism evidence="6 7">
    <name type="scientific">Arenicella chitinivorans</name>
    <dbReference type="NCBI Taxonomy" id="1329800"/>
    <lineage>
        <taxon>Bacteria</taxon>
        <taxon>Pseudomonadati</taxon>
        <taxon>Pseudomonadota</taxon>
        <taxon>Gammaproteobacteria</taxon>
        <taxon>Arenicellales</taxon>
        <taxon>Arenicellaceae</taxon>
        <taxon>Arenicella</taxon>
    </lineage>
</organism>
<dbReference type="PANTHER" id="PTHR43861">
    <property type="entry name" value="TRANS-ACONITATE 2-METHYLTRANSFERASE-RELATED"/>
    <property type="match status" value="1"/>
</dbReference>
<protein>
    <recommendedName>
        <fullName evidence="3">Carboxy-S-adenosyl-L-methionine synthase</fullName>
        <shortName evidence="3">Cx-SAM synthase</shortName>
        <ecNumber evidence="3">2.1.3.-</ecNumber>
    </recommendedName>
</protein>
<evidence type="ECO:0000313" key="6">
    <source>
        <dbReference type="EMBL" id="GHA07356.1"/>
    </source>
</evidence>
<dbReference type="Pfam" id="PF13649">
    <property type="entry name" value="Methyltransf_25"/>
    <property type="match status" value="1"/>
</dbReference>
<dbReference type="GO" id="GO:0002098">
    <property type="term" value="P:tRNA wobble uridine modification"/>
    <property type="evidence" value="ECO:0007669"/>
    <property type="project" value="InterPro"/>
</dbReference>
<comment type="caution">
    <text evidence="6">The sequence shown here is derived from an EMBL/GenBank/DDBJ whole genome shotgun (WGS) entry which is preliminary data.</text>
</comment>
<dbReference type="Gene3D" id="3.40.50.150">
    <property type="entry name" value="Vaccinia Virus protein VP39"/>
    <property type="match status" value="1"/>
</dbReference>
<dbReference type="PIRSF" id="PIRSF006325">
    <property type="entry name" value="MeTrfase_bac"/>
    <property type="match status" value="1"/>
</dbReference>
<evidence type="ECO:0000256" key="1">
    <source>
        <dbReference type="ARBA" id="ARBA00022679"/>
    </source>
</evidence>
<comment type="catalytic activity">
    <reaction evidence="3">
        <text>prephenate + S-adenosyl-L-methionine = carboxy-S-adenosyl-L-methionine + 3-phenylpyruvate + H2O</text>
        <dbReference type="Rhea" id="RHEA:51692"/>
        <dbReference type="ChEBI" id="CHEBI:15377"/>
        <dbReference type="ChEBI" id="CHEBI:18005"/>
        <dbReference type="ChEBI" id="CHEBI:29934"/>
        <dbReference type="ChEBI" id="CHEBI:59789"/>
        <dbReference type="ChEBI" id="CHEBI:134278"/>
    </reaction>
</comment>
<sequence length="242" mass="27252">MTDQKDTLFKTVDALPGSFKFDARVAAVFEDMISRSVPGYQQILQLLPTLTRTFFKPDSTYYDLGCSLGAGLLAMHAGFGERSAQLIGVDNSSAMLTKAQQNLSHLDQETLRLSLQDLQDTEFDRAQMILMNFTLQFIPLADRHALMARVYASLHPGGVLVLSEKLKFSDPHTAELMAKIHYQYKKDQDYSELEISKKRDAIEDVLVPETLEDHIARLHSAGFKTVTPWIQNLQFISLLAVK</sequence>
<feature type="domain" description="Methyltransferase" evidence="5">
    <location>
        <begin position="63"/>
        <end position="158"/>
    </location>
</feature>
<dbReference type="GO" id="GO:0016743">
    <property type="term" value="F:carboxyl- or carbamoyltransferase activity"/>
    <property type="evidence" value="ECO:0007669"/>
    <property type="project" value="UniProtKB-UniRule"/>
</dbReference>
<dbReference type="InterPro" id="IPR005271">
    <property type="entry name" value="CmoA"/>
</dbReference>
<dbReference type="SUPFAM" id="SSF53335">
    <property type="entry name" value="S-adenosyl-L-methionine-dependent methyltransferases"/>
    <property type="match status" value="1"/>
</dbReference>
<evidence type="ECO:0000259" key="5">
    <source>
        <dbReference type="Pfam" id="PF13649"/>
    </source>
</evidence>
<feature type="binding site" evidence="3 4">
    <location>
        <position position="132"/>
    </location>
    <ligand>
        <name>S-adenosyl-L-methionine</name>
        <dbReference type="ChEBI" id="CHEBI:59789"/>
    </ligand>
</feature>
<comment type="similarity">
    <text evidence="3">Belongs to the class I-like SAM-binding methyltransferase superfamily. Cx-SAM synthase family.</text>
</comment>
<dbReference type="NCBIfam" id="TIGR00740">
    <property type="entry name" value="carboxy-S-adenosyl-L-methionine synthase CmoA"/>
    <property type="match status" value="1"/>
</dbReference>
<feature type="binding site" evidence="3 4">
    <location>
        <begin position="90"/>
        <end position="91"/>
    </location>
    <ligand>
        <name>S-adenosyl-L-methionine</name>
        <dbReference type="ChEBI" id="CHEBI:59789"/>
    </ligand>
</feature>
<evidence type="ECO:0000256" key="3">
    <source>
        <dbReference type="HAMAP-Rule" id="MF_01589"/>
    </source>
</evidence>
<keyword evidence="1 3" id="KW-0808">Transferase</keyword>
<dbReference type="InterPro" id="IPR029063">
    <property type="entry name" value="SAM-dependent_MTases_sf"/>
</dbReference>
<comment type="function">
    <text evidence="3">Catalyzes the conversion of S-adenosyl-L-methionine (SAM) to carboxy-S-adenosyl-L-methionine (Cx-SAM).</text>
</comment>
<accession>A0A918RQR8</accession>
<gene>
    <name evidence="3 6" type="primary">cmoA</name>
    <name evidence="6" type="ORF">GCM10008090_16490</name>
</gene>
<dbReference type="CDD" id="cd02440">
    <property type="entry name" value="AdoMet_MTases"/>
    <property type="match status" value="1"/>
</dbReference>
<evidence type="ECO:0000256" key="4">
    <source>
        <dbReference type="PIRSR" id="PIRSR006325-1"/>
    </source>
</evidence>
<dbReference type="GO" id="GO:1904047">
    <property type="term" value="F:S-adenosyl-L-methionine binding"/>
    <property type="evidence" value="ECO:0007669"/>
    <property type="project" value="UniProtKB-UniRule"/>
</dbReference>